<gene>
    <name evidence="5" type="ORF">PVAP13_9KG218400</name>
</gene>
<reference evidence="5" key="1">
    <citation type="submission" date="2020-05" db="EMBL/GenBank/DDBJ databases">
        <title>WGS assembly of Panicum virgatum.</title>
        <authorList>
            <person name="Lovell J.T."/>
            <person name="Jenkins J."/>
            <person name="Shu S."/>
            <person name="Juenger T.E."/>
            <person name="Schmutz J."/>
        </authorList>
    </citation>
    <scope>NUCLEOTIDE SEQUENCE</scope>
    <source>
        <strain evidence="5">AP13</strain>
    </source>
</reference>
<dbReference type="InterPro" id="IPR003614">
    <property type="entry name" value="Knottins"/>
</dbReference>
<dbReference type="InterPro" id="IPR008176">
    <property type="entry name" value="Defensin_plant"/>
</dbReference>
<keyword evidence="1 3" id="KW-0732">Signal</keyword>
<proteinExistence type="predicted"/>
<keyword evidence="6" id="KW-1185">Reference proteome</keyword>
<evidence type="ECO:0000259" key="4">
    <source>
        <dbReference type="SMART" id="SM00505"/>
    </source>
</evidence>
<organism evidence="5 6">
    <name type="scientific">Panicum virgatum</name>
    <name type="common">Blackwell switchgrass</name>
    <dbReference type="NCBI Taxonomy" id="38727"/>
    <lineage>
        <taxon>Eukaryota</taxon>
        <taxon>Viridiplantae</taxon>
        <taxon>Streptophyta</taxon>
        <taxon>Embryophyta</taxon>
        <taxon>Tracheophyta</taxon>
        <taxon>Spermatophyta</taxon>
        <taxon>Magnoliopsida</taxon>
        <taxon>Liliopsida</taxon>
        <taxon>Poales</taxon>
        <taxon>Poaceae</taxon>
        <taxon>PACMAD clade</taxon>
        <taxon>Panicoideae</taxon>
        <taxon>Panicodae</taxon>
        <taxon>Paniceae</taxon>
        <taxon>Panicinae</taxon>
        <taxon>Panicum</taxon>
        <taxon>Panicum sect. Hiantes</taxon>
    </lineage>
</organism>
<feature type="domain" description="Knottins-like" evidence="4">
    <location>
        <begin position="32"/>
        <end position="79"/>
    </location>
</feature>
<evidence type="ECO:0000256" key="2">
    <source>
        <dbReference type="ARBA" id="ARBA00023157"/>
    </source>
</evidence>
<dbReference type="Proteomes" id="UP000823388">
    <property type="component" value="Chromosome 9K"/>
</dbReference>
<evidence type="ECO:0000256" key="1">
    <source>
        <dbReference type="ARBA" id="ARBA00022729"/>
    </source>
</evidence>
<dbReference type="InterPro" id="IPR036574">
    <property type="entry name" value="Scorpion_toxin-like_sf"/>
</dbReference>
<dbReference type="AlphaFoldDB" id="A0A8T0NQH6"/>
<comment type="caution">
    <text evidence="5">The sequence shown here is derived from an EMBL/GenBank/DDBJ whole genome shotgun (WGS) entry which is preliminary data.</text>
</comment>
<dbReference type="PROSITE" id="PS00940">
    <property type="entry name" value="GAMMA_THIONIN"/>
    <property type="match status" value="1"/>
</dbReference>
<sequence>MMEASQRKLSAAVVLLLLLIVAAEMGPVQAGECLSQSKTFKGWCFNSDRCNDKCLKESSAYSGGKCRGLYFLCFCITPCAASLE</sequence>
<keyword evidence="2" id="KW-1015">Disulfide bond</keyword>
<evidence type="ECO:0000313" key="6">
    <source>
        <dbReference type="Proteomes" id="UP000823388"/>
    </source>
</evidence>
<dbReference type="PANTHER" id="PTHR33147">
    <property type="entry name" value="DEFENSIN-LIKE PROTEIN 1"/>
    <property type="match status" value="1"/>
</dbReference>
<evidence type="ECO:0000313" key="5">
    <source>
        <dbReference type="EMBL" id="KAG2550815.1"/>
    </source>
</evidence>
<name>A0A8T0NQH6_PANVG</name>
<dbReference type="Pfam" id="PF00304">
    <property type="entry name" value="Gamma-thionin"/>
    <property type="match status" value="1"/>
</dbReference>
<dbReference type="PANTHER" id="PTHR33147:SF106">
    <property type="entry name" value="DEFENSIN-LIKE PROTEIN 11"/>
    <property type="match status" value="1"/>
</dbReference>
<dbReference type="OrthoDB" id="679888at2759"/>
<dbReference type="EMBL" id="CM029053">
    <property type="protein sequence ID" value="KAG2550815.1"/>
    <property type="molecule type" value="Genomic_DNA"/>
</dbReference>
<feature type="chain" id="PRO_5035854461" description="Knottins-like domain-containing protein" evidence="3">
    <location>
        <begin position="31"/>
        <end position="84"/>
    </location>
</feature>
<dbReference type="SUPFAM" id="SSF57095">
    <property type="entry name" value="Scorpion toxin-like"/>
    <property type="match status" value="1"/>
</dbReference>
<evidence type="ECO:0000256" key="3">
    <source>
        <dbReference type="SAM" id="SignalP"/>
    </source>
</evidence>
<accession>A0A8T0NQH6</accession>
<dbReference type="Gene3D" id="3.30.30.10">
    <property type="entry name" value="Knottin, scorpion toxin-like"/>
    <property type="match status" value="1"/>
</dbReference>
<dbReference type="GO" id="GO:0006952">
    <property type="term" value="P:defense response"/>
    <property type="evidence" value="ECO:0007669"/>
    <property type="project" value="InterPro"/>
</dbReference>
<feature type="signal peptide" evidence="3">
    <location>
        <begin position="1"/>
        <end position="30"/>
    </location>
</feature>
<protein>
    <recommendedName>
        <fullName evidence="4">Knottins-like domain-containing protein</fullName>
    </recommendedName>
</protein>
<dbReference type="SMART" id="SM00505">
    <property type="entry name" value="Knot1"/>
    <property type="match status" value="1"/>
</dbReference>